<dbReference type="Proteomes" id="UP001212997">
    <property type="component" value="Unassembled WGS sequence"/>
</dbReference>
<accession>A0AAD5YJI5</accession>
<protein>
    <submittedName>
        <fullName evidence="1">Uncharacterized protein</fullName>
    </submittedName>
</protein>
<dbReference type="AlphaFoldDB" id="A0AAD5YJI5"/>
<name>A0AAD5YJI5_9APHY</name>
<gene>
    <name evidence="1" type="ORF">NLI96_g5041</name>
</gene>
<sequence length="68" mass="7860">MRIPQLAEIRAITIKYLTLVNEVSQEAEWKQLGRSLSEMAVLEEVILDFPMDEVRHPFEEIDVIAFSA</sequence>
<evidence type="ECO:0000313" key="2">
    <source>
        <dbReference type="Proteomes" id="UP001212997"/>
    </source>
</evidence>
<reference evidence="1" key="1">
    <citation type="submission" date="2022-07" db="EMBL/GenBank/DDBJ databases">
        <title>Genome Sequence of Physisporinus lineatus.</title>
        <authorList>
            <person name="Buettner E."/>
        </authorList>
    </citation>
    <scope>NUCLEOTIDE SEQUENCE</scope>
    <source>
        <strain evidence="1">VT162</strain>
    </source>
</reference>
<proteinExistence type="predicted"/>
<keyword evidence="2" id="KW-1185">Reference proteome</keyword>
<organism evidence="1 2">
    <name type="scientific">Meripilus lineatus</name>
    <dbReference type="NCBI Taxonomy" id="2056292"/>
    <lineage>
        <taxon>Eukaryota</taxon>
        <taxon>Fungi</taxon>
        <taxon>Dikarya</taxon>
        <taxon>Basidiomycota</taxon>
        <taxon>Agaricomycotina</taxon>
        <taxon>Agaricomycetes</taxon>
        <taxon>Polyporales</taxon>
        <taxon>Meripilaceae</taxon>
        <taxon>Meripilus</taxon>
    </lineage>
</organism>
<dbReference type="EMBL" id="JANAWD010000157">
    <property type="protein sequence ID" value="KAJ3485326.1"/>
    <property type="molecule type" value="Genomic_DNA"/>
</dbReference>
<evidence type="ECO:0000313" key="1">
    <source>
        <dbReference type="EMBL" id="KAJ3485326.1"/>
    </source>
</evidence>
<comment type="caution">
    <text evidence="1">The sequence shown here is derived from an EMBL/GenBank/DDBJ whole genome shotgun (WGS) entry which is preliminary data.</text>
</comment>